<proteinExistence type="predicted"/>
<dbReference type="EMBL" id="LROR01000088">
    <property type="protein sequence ID" value="OBR90788.1"/>
    <property type="molecule type" value="Genomic_DNA"/>
</dbReference>
<evidence type="ECO:0000313" key="4">
    <source>
        <dbReference type="Proteomes" id="UP000077384"/>
    </source>
</evidence>
<reference evidence="2 4" key="1">
    <citation type="journal article" date="2015" name="Biotechnol. Bioeng.">
        <title>Genome sequence and phenotypic characterization of Caulobacter segnis.</title>
        <authorList>
            <person name="Patel S."/>
            <person name="Fletcher B."/>
            <person name="Scott D.C."/>
            <person name="Ely B."/>
        </authorList>
    </citation>
    <scope>NUCLEOTIDE SEQUENCE [LARGE SCALE GENOMIC DNA]</scope>
    <source>
        <strain evidence="2 4">PS02</strain>
    </source>
</reference>
<comment type="caution">
    <text evidence="2">The sequence shown here is derived from an EMBL/GenBank/DDBJ whole genome shotgun (WGS) entry which is preliminary data.</text>
</comment>
<gene>
    <name evidence="3" type="ORF">CLCOS_37630</name>
    <name evidence="2" type="ORF">WX73_00363</name>
</gene>
<name>A0A162JBH8_9CLOT</name>
<keyword evidence="5" id="KW-1185">Reference proteome</keyword>
<dbReference type="PATRIC" id="fig|1705578.3.peg.747"/>
<evidence type="ECO:0000313" key="5">
    <source>
        <dbReference type="Proteomes" id="UP000093694"/>
    </source>
</evidence>
<accession>A0A162JBH8</accession>
<protein>
    <submittedName>
        <fullName evidence="2">Uncharacterized protein</fullName>
    </submittedName>
</protein>
<sequence length="77" mass="8838">MENNKKVAPEGQAQEQQKSKRSIEEQIAIQTFTLICNYKLSIADAKKTLEYCSSLIDANTEIVIHDNKMKLGFWFSK</sequence>
<evidence type="ECO:0000256" key="1">
    <source>
        <dbReference type="SAM" id="MobiDB-lite"/>
    </source>
</evidence>
<evidence type="ECO:0000313" key="2">
    <source>
        <dbReference type="EMBL" id="OAA93045.1"/>
    </source>
</evidence>
<dbReference type="AlphaFoldDB" id="A0A162JBH8"/>
<organism evidence="2 4">
    <name type="scientific">Clostridium coskatii</name>
    <dbReference type="NCBI Taxonomy" id="1705578"/>
    <lineage>
        <taxon>Bacteria</taxon>
        <taxon>Bacillati</taxon>
        <taxon>Bacillota</taxon>
        <taxon>Clostridia</taxon>
        <taxon>Eubacteriales</taxon>
        <taxon>Clostridiaceae</taxon>
        <taxon>Clostridium</taxon>
    </lineage>
</organism>
<dbReference type="Proteomes" id="UP000077384">
    <property type="component" value="Unassembled WGS sequence"/>
</dbReference>
<dbReference type="EMBL" id="LITQ01000015">
    <property type="protein sequence ID" value="OAA93045.1"/>
    <property type="molecule type" value="Genomic_DNA"/>
</dbReference>
<feature type="region of interest" description="Disordered" evidence="1">
    <location>
        <begin position="1"/>
        <end position="20"/>
    </location>
</feature>
<dbReference type="Proteomes" id="UP000093694">
    <property type="component" value="Unassembled WGS sequence"/>
</dbReference>
<dbReference type="RefSeq" id="WP_063601181.1">
    <property type="nucleotide sequence ID" value="NZ_LITQ01000015.1"/>
</dbReference>
<evidence type="ECO:0000313" key="3">
    <source>
        <dbReference type="EMBL" id="OBR90788.1"/>
    </source>
</evidence>
<reference evidence="3 5" key="2">
    <citation type="journal article" date="2016" name="Front. Microbiol.">
        <title>Industrial Acetogenic Biocatalysts: A Comparative Metabolic and Genomic Analysis.</title>
        <authorList>
            <person name="Bengelsdorf F."/>
            <person name="Poehlein A."/>
            <person name="Sonja S."/>
            <person name="Erz C."/>
            <person name="Hummel T."/>
            <person name="Hoffmeister S."/>
            <person name="Daniel R."/>
            <person name="Durre P."/>
        </authorList>
    </citation>
    <scope>NUCLEOTIDE SEQUENCE [LARGE SCALE GENOMIC DNA]</scope>
    <source>
        <strain evidence="3 5">PTA-10522</strain>
    </source>
</reference>